<keyword evidence="3" id="KW-0479">Metal-binding</keyword>
<protein>
    <submittedName>
        <fullName evidence="6">SCO family protein</fullName>
    </submittedName>
</protein>
<feature type="binding site" evidence="3">
    <location>
        <position position="89"/>
    </location>
    <ligand>
        <name>Cu cation</name>
        <dbReference type="ChEBI" id="CHEBI:23378"/>
    </ligand>
</feature>
<dbReference type="AlphaFoldDB" id="A0A2W5KQW6"/>
<dbReference type="InterPro" id="IPR013766">
    <property type="entry name" value="Thioredoxin_domain"/>
</dbReference>
<evidence type="ECO:0000313" key="6">
    <source>
        <dbReference type="EMBL" id="PZQ19522.1"/>
    </source>
</evidence>
<keyword evidence="4" id="KW-1015">Disulfide bond</keyword>
<dbReference type="GO" id="GO:0046872">
    <property type="term" value="F:metal ion binding"/>
    <property type="evidence" value="ECO:0007669"/>
    <property type="project" value="UniProtKB-KW"/>
</dbReference>
<feature type="disulfide bond" description="Redox-active" evidence="4">
    <location>
        <begin position="89"/>
        <end position="93"/>
    </location>
</feature>
<dbReference type="PROSITE" id="PS51352">
    <property type="entry name" value="THIOREDOXIN_2"/>
    <property type="match status" value="1"/>
</dbReference>
<feature type="binding site" evidence="3">
    <location>
        <position position="179"/>
    </location>
    <ligand>
        <name>Cu cation</name>
        <dbReference type="ChEBI" id="CHEBI:23378"/>
    </ligand>
</feature>
<feature type="domain" description="Thioredoxin" evidence="5">
    <location>
        <begin position="51"/>
        <end position="217"/>
    </location>
</feature>
<dbReference type="CDD" id="cd02968">
    <property type="entry name" value="SCO"/>
    <property type="match status" value="1"/>
</dbReference>
<dbReference type="EMBL" id="QFPO01000002">
    <property type="protein sequence ID" value="PZQ19522.1"/>
    <property type="molecule type" value="Genomic_DNA"/>
</dbReference>
<dbReference type="SUPFAM" id="SSF52833">
    <property type="entry name" value="Thioredoxin-like"/>
    <property type="match status" value="1"/>
</dbReference>
<sequence>MTSRPCSGRISVSLLIVLAAVAAALGLWAGDRWLARPSGADLPPMRNALLYPQPRQLPEFRLFRADGQPLTPADWRGRWTIVFFGFTHCPDVCPTTMATFKDVWQRLKAQGLADRARFDFISVDPARDTPEILGRYVAFFDPDFVAATGSDEELTRLTRGLGMIYARGPLENGTYTVDHSASAVIVTPEGHVAGLFRPPFVAEAIVADLQVLMDHVR</sequence>
<evidence type="ECO:0000256" key="2">
    <source>
        <dbReference type="ARBA" id="ARBA00023008"/>
    </source>
</evidence>
<keyword evidence="2 3" id="KW-0186">Copper</keyword>
<organism evidence="6 7">
    <name type="scientific">Rhodanobacter denitrificans</name>
    <dbReference type="NCBI Taxonomy" id="666685"/>
    <lineage>
        <taxon>Bacteria</taxon>
        <taxon>Pseudomonadati</taxon>
        <taxon>Pseudomonadota</taxon>
        <taxon>Gammaproteobacteria</taxon>
        <taxon>Lysobacterales</taxon>
        <taxon>Rhodanobacteraceae</taxon>
        <taxon>Rhodanobacter</taxon>
    </lineage>
</organism>
<reference evidence="6 7" key="1">
    <citation type="submission" date="2017-08" db="EMBL/GenBank/DDBJ databases">
        <title>Infants hospitalized years apart are colonized by the same room-sourced microbial strains.</title>
        <authorList>
            <person name="Brooks B."/>
            <person name="Olm M.R."/>
            <person name="Firek B.A."/>
            <person name="Baker R."/>
            <person name="Thomas B.C."/>
            <person name="Morowitz M.J."/>
            <person name="Banfield J.F."/>
        </authorList>
    </citation>
    <scope>NUCLEOTIDE SEQUENCE [LARGE SCALE GENOMIC DNA]</scope>
    <source>
        <strain evidence="6">S2_005_003_R2_42</strain>
    </source>
</reference>
<evidence type="ECO:0000313" key="7">
    <source>
        <dbReference type="Proteomes" id="UP000249046"/>
    </source>
</evidence>
<dbReference type="Pfam" id="PF02630">
    <property type="entry name" value="SCO1-SenC"/>
    <property type="match status" value="1"/>
</dbReference>
<dbReference type="PANTHER" id="PTHR12151">
    <property type="entry name" value="ELECTRON TRANSPORT PROTIN SCO1/SENC FAMILY MEMBER"/>
    <property type="match status" value="1"/>
</dbReference>
<comment type="similarity">
    <text evidence="1">Belongs to the SCO1/2 family.</text>
</comment>
<name>A0A2W5KQW6_9GAMM</name>
<accession>A0A2W5KQW6</accession>
<gene>
    <name evidence="6" type="ORF">DI564_02105</name>
</gene>
<evidence type="ECO:0000256" key="1">
    <source>
        <dbReference type="ARBA" id="ARBA00010996"/>
    </source>
</evidence>
<dbReference type="InterPro" id="IPR036249">
    <property type="entry name" value="Thioredoxin-like_sf"/>
</dbReference>
<evidence type="ECO:0000256" key="4">
    <source>
        <dbReference type="PIRSR" id="PIRSR603782-2"/>
    </source>
</evidence>
<evidence type="ECO:0000256" key="3">
    <source>
        <dbReference type="PIRSR" id="PIRSR603782-1"/>
    </source>
</evidence>
<dbReference type="Proteomes" id="UP000249046">
    <property type="component" value="Unassembled WGS sequence"/>
</dbReference>
<dbReference type="InterPro" id="IPR003782">
    <property type="entry name" value="SCO1/SenC"/>
</dbReference>
<comment type="caution">
    <text evidence="6">The sequence shown here is derived from an EMBL/GenBank/DDBJ whole genome shotgun (WGS) entry which is preliminary data.</text>
</comment>
<evidence type="ECO:0000259" key="5">
    <source>
        <dbReference type="PROSITE" id="PS51352"/>
    </source>
</evidence>
<dbReference type="PANTHER" id="PTHR12151:SF25">
    <property type="entry name" value="LINALOOL DEHYDRATASE_ISOMERASE DOMAIN-CONTAINING PROTEIN"/>
    <property type="match status" value="1"/>
</dbReference>
<proteinExistence type="inferred from homology"/>
<feature type="binding site" evidence="3">
    <location>
        <position position="93"/>
    </location>
    <ligand>
        <name>Cu cation</name>
        <dbReference type="ChEBI" id="CHEBI:23378"/>
    </ligand>
</feature>
<dbReference type="Gene3D" id="3.40.30.10">
    <property type="entry name" value="Glutaredoxin"/>
    <property type="match status" value="1"/>
</dbReference>